<organism evidence="6 7">
    <name type="scientific">Microvirga brassicacearum</name>
    <dbReference type="NCBI Taxonomy" id="2580413"/>
    <lineage>
        <taxon>Bacteria</taxon>
        <taxon>Pseudomonadati</taxon>
        <taxon>Pseudomonadota</taxon>
        <taxon>Alphaproteobacteria</taxon>
        <taxon>Hyphomicrobiales</taxon>
        <taxon>Methylobacteriaceae</taxon>
        <taxon>Microvirga</taxon>
    </lineage>
</organism>
<dbReference type="OrthoDB" id="9784220at2"/>
<gene>
    <name evidence="6" type="ORF">FEZ63_08830</name>
</gene>
<proteinExistence type="inferred from homology"/>
<sequence length="291" mass="33189">MFDREPHPANPAPPAPSFPWPGGARCVLFPGFDVDAESVWIGMDQRNVDRLVTMSYGGYEARVGVPKILKLLARHEVKATFFITGWTIMAHPAMCEAILAHGHEVAHHGYLHLRPEPGQEDVMVEEVDRGFDAMMRVLGVKPKGYRAPSGESSTGLLQLLTDRGIQYSSSWRDDIRPYRHVLPNGPGPIEIPVNYSFDDWNFGMTHRSGSRALFGREEVLSIWRDEFDQMREWGGVTTMIMHPQVTGRPMRYRILDEFLTYVRRYDDVWLATGQEIAAHYERCERDCQAAE</sequence>
<name>A0A5N3PCP4_9HYPH</name>
<comment type="function">
    <text evidence="1">Is involved in generating a small heat-stable compound (Nod), an acylated oligomer of N-acetylglucosamine, that stimulates mitosis in various plant protoplasts.</text>
</comment>
<dbReference type="Proteomes" id="UP000325684">
    <property type="component" value="Unassembled WGS sequence"/>
</dbReference>
<reference evidence="6 7" key="1">
    <citation type="journal article" date="2019" name="Microorganisms">
        <title>Genome Insights into the Novel Species Microvirga brassicacearum, a Rapeseed Endophyte with Biotechnological Potential.</title>
        <authorList>
            <person name="Jimenez-Gomez A."/>
            <person name="Saati-Santamaria Z."/>
            <person name="Igual J.M."/>
            <person name="Rivas R."/>
            <person name="Mateos P.F."/>
            <person name="Garcia-Fraile P."/>
        </authorList>
    </citation>
    <scope>NUCLEOTIDE SEQUENCE [LARGE SCALE GENOMIC DNA]</scope>
    <source>
        <strain evidence="6 7">CDVBN77</strain>
    </source>
</reference>
<dbReference type="EMBL" id="VCMV01000013">
    <property type="protein sequence ID" value="KAB0267405.1"/>
    <property type="molecule type" value="Genomic_DNA"/>
</dbReference>
<dbReference type="GO" id="GO:0005975">
    <property type="term" value="P:carbohydrate metabolic process"/>
    <property type="evidence" value="ECO:0007669"/>
    <property type="project" value="InterPro"/>
</dbReference>
<evidence type="ECO:0000256" key="4">
    <source>
        <dbReference type="ARBA" id="ARBA00032976"/>
    </source>
</evidence>
<evidence type="ECO:0000313" key="7">
    <source>
        <dbReference type="Proteomes" id="UP000325684"/>
    </source>
</evidence>
<dbReference type="SUPFAM" id="SSF88713">
    <property type="entry name" value="Glycoside hydrolase/deacetylase"/>
    <property type="match status" value="1"/>
</dbReference>
<dbReference type="InterPro" id="IPR002509">
    <property type="entry name" value="NODB_dom"/>
</dbReference>
<accession>A0A5N3PCP4</accession>
<evidence type="ECO:0000313" key="6">
    <source>
        <dbReference type="EMBL" id="KAB0267405.1"/>
    </source>
</evidence>
<dbReference type="Gene3D" id="3.20.20.370">
    <property type="entry name" value="Glycoside hydrolase/deacetylase"/>
    <property type="match status" value="1"/>
</dbReference>
<evidence type="ECO:0000256" key="1">
    <source>
        <dbReference type="ARBA" id="ARBA00003236"/>
    </source>
</evidence>
<dbReference type="PROSITE" id="PS51677">
    <property type="entry name" value="NODB"/>
    <property type="match status" value="1"/>
</dbReference>
<dbReference type="GO" id="GO:0016810">
    <property type="term" value="F:hydrolase activity, acting on carbon-nitrogen (but not peptide) bonds"/>
    <property type="evidence" value="ECO:0007669"/>
    <property type="project" value="InterPro"/>
</dbReference>
<dbReference type="AlphaFoldDB" id="A0A5N3PCP4"/>
<comment type="caution">
    <text evidence="6">The sequence shown here is derived from an EMBL/GenBank/DDBJ whole genome shotgun (WGS) entry which is preliminary data.</text>
</comment>
<dbReference type="PANTHER" id="PTHR47561:SF1">
    <property type="entry name" value="POLYSACCHARIDE DEACETYLASE FAMILY PROTEIN (AFU_ORTHOLOGUE AFUA_6G05030)"/>
    <property type="match status" value="1"/>
</dbReference>
<feature type="domain" description="NodB homology" evidence="5">
    <location>
        <begin position="50"/>
        <end position="271"/>
    </location>
</feature>
<evidence type="ECO:0000256" key="2">
    <source>
        <dbReference type="ARBA" id="ARBA00010973"/>
    </source>
</evidence>
<keyword evidence="7" id="KW-1185">Reference proteome</keyword>
<dbReference type="PANTHER" id="PTHR47561">
    <property type="entry name" value="POLYSACCHARIDE DEACETYLASE FAMILY PROTEIN (AFU_ORTHOLOGUE AFUA_6G05030)"/>
    <property type="match status" value="1"/>
</dbReference>
<dbReference type="InterPro" id="IPR011330">
    <property type="entry name" value="Glyco_hydro/deAcase_b/a-brl"/>
</dbReference>
<dbReference type="InterPro" id="IPR037950">
    <property type="entry name" value="PgdA-like"/>
</dbReference>
<comment type="similarity">
    <text evidence="2">Belongs to the polysaccharide deacetylase family.</text>
</comment>
<evidence type="ECO:0000256" key="3">
    <source>
        <dbReference type="ARBA" id="ARBA00020071"/>
    </source>
</evidence>
<protein>
    <recommendedName>
        <fullName evidence="3">Chitooligosaccharide deacetylase</fullName>
    </recommendedName>
    <alternativeName>
        <fullName evidence="4">Nodulation protein B</fullName>
    </alternativeName>
</protein>
<evidence type="ECO:0000259" key="5">
    <source>
        <dbReference type="PROSITE" id="PS51677"/>
    </source>
</evidence>
<dbReference type="Pfam" id="PF01522">
    <property type="entry name" value="Polysacc_deac_1"/>
    <property type="match status" value="1"/>
</dbReference>
<dbReference type="CDD" id="cd10938">
    <property type="entry name" value="CE4_HpPgdA_like"/>
    <property type="match status" value="1"/>
</dbReference>